<proteinExistence type="predicted"/>
<name>A0A7J9AYJ8_9ROSI</name>
<organism evidence="2 3">
    <name type="scientific">Gossypium laxum</name>
    <dbReference type="NCBI Taxonomy" id="34288"/>
    <lineage>
        <taxon>Eukaryota</taxon>
        <taxon>Viridiplantae</taxon>
        <taxon>Streptophyta</taxon>
        <taxon>Embryophyta</taxon>
        <taxon>Tracheophyta</taxon>
        <taxon>Spermatophyta</taxon>
        <taxon>Magnoliopsida</taxon>
        <taxon>eudicotyledons</taxon>
        <taxon>Gunneridae</taxon>
        <taxon>Pentapetalae</taxon>
        <taxon>rosids</taxon>
        <taxon>malvids</taxon>
        <taxon>Malvales</taxon>
        <taxon>Malvaceae</taxon>
        <taxon>Malvoideae</taxon>
        <taxon>Gossypium</taxon>
    </lineage>
</organism>
<gene>
    <name evidence="2" type="ORF">Golax_022965</name>
</gene>
<dbReference type="Proteomes" id="UP000593574">
    <property type="component" value="Unassembled WGS sequence"/>
</dbReference>
<dbReference type="EMBL" id="JABEZV010407928">
    <property type="protein sequence ID" value="MBA0729090.1"/>
    <property type="molecule type" value="Genomic_DNA"/>
</dbReference>
<evidence type="ECO:0000256" key="1">
    <source>
        <dbReference type="SAM" id="MobiDB-lite"/>
    </source>
</evidence>
<sequence>MGTMRKMKRDSYYDNSSSSDGDNGEAQNGKLRPNSQKEKRGKLRCYFCKRPHMKGDYPKVSLVSAIKWNDESEEANPIEKMTLTVNSMVLILKKKNGGEGLMFVDINITGQKRSALVDT</sequence>
<reference evidence="2 3" key="1">
    <citation type="journal article" date="2019" name="Genome Biol. Evol.">
        <title>Insights into the evolution of the New World diploid cottons (Gossypium, subgenus Houzingenia) based on genome sequencing.</title>
        <authorList>
            <person name="Grover C.E."/>
            <person name="Arick M.A. 2nd"/>
            <person name="Thrash A."/>
            <person name="Conover J.L."/>
            <person name="Sanders W.S."/>
            <person name="Peterson D.G."/>
            <person name="Frelichowski J.E."/>
            <person name="Scheffler J.A."/>
            <person name="Scheffler B.E."/>
            <person name="Wendel J.F."/>
        </authorList>
    </citation>
    <scope>NUCLEOTIDE SEQUENCE [LARGE SCALE GENOMIC DNA]</scope>
    <source>
        <strain evidence="2">4</strain>
        <tissue evidence="2">Leaf</tissue>
    </source>
</reference>
<comment type="caution">
    <text evidence="2">The sequence shown here is derived from an EMBL/GenBank/DDBJ whole genome shotgun (WGS) entry which is preliminary data.</text>
</comment>
<keyword evidence="3" id="KW-1185">Reference proteome</keyword>
<protein>
    <submittedName>
        <fullName evidence="2">Uncharacterized protein</fullName>
    </submittedName>
</protein>
<accession>A0A7J9AYJ8</accession>
<dbReference type="AlphaFoldDB" id="A0A7J9AYJ8"/>
<feature type="region of interest" description="Disordered" evidence="1">
    <location>
        <begin position="1"/>
        <end position="40"/>
    </location>
</feature>
<evidence type="ECO:0000313" key="3">
    <source>
        <dbReference type="Proteomes" id="UP000593574"/>
    </source>
</evidence>
<evidence type="ECO:0000313" key="2">
    <source>
        <dbReference type="EMBL" id="MBA0729090.1"/>
    </source>
</evidence>